<dbReference type="SUPFAM" id="SSF81886">
    <property type="entry name" value="Helical scaffold and wing domains of SecA"/>
    <property type="match status" value="1"/>
</dbReference>
<keyword evidence="21" id="KW-1185">Reference proteome</keyword>
<dbReference type="InterPro" id="IPR004027">
    <property type="entry name" value="SEC_C_motif"/>
</dbReference>
<dbReference type="PANTHER" id="PTHR30612:SF0">
    <property type="entry name" value="CHLOROPLAST PROTEIN-TRANSPORTING ATPASE"/>
    <property type="match status" value="1"/>
</dbReference>
<dbReference type="RefSeq" id="WP_248345990.1">
    <property type="nucleotide sequence ID" value="NZ_AP025592.1"/>
</dbReference>
<keyword evidence="11 15" id="KW-0653">Protein transport</keyword>
<keyword evidence="14 15" id="KW-0472">Membrane</keyword>
<comment type="subcellular location">
    <subcellularLocation>
        <location evidence="15">Cell membrane</location>
        <topology evidence="15">Peripheral membrane protein</topology>
        <orientation evidence="15">Cytoplasmic side</orientation>
    </subcellularLocation>
    <subcellularLocation>
        <location evidence="15">Cytoplasm</location>
    </subcellularLocation>
    <subcellularLocation>
        <location evidence="2">Membrane</location>
        <topology evidence="2">Peripheral membrane protein</topology>
    </subcellularLocation>
    <text evidence="15">Distribution is 50-50.</text>
</comment>
<dbReference type="CDD" id="cd18803">
    <property type="entry name" value="SF2_C_secA"/>
    <property type="match status" value="1"/>
</dbReference>
<evidence type="ECO:0000256" key="14">
    <source>
        <dbReference type="ARBA" id="ARBA00023136"/>
    </source>
</evidence>
<evidence type="ECO:0000256" key="15">
    <source>
        <dbReference type="HAMAP-Rule" id="MF_01382"/>
    </source>
</evidence>
<evidence type="ECO:0000256" key="3">
    <source>
        <dbReference type="ARBA" id="ARBA00007650"/>
    </source>
</evidence>
<dbReference type="Pfam" id="PF07517">
    <property type="entry name" value="SecA_DEAD"/>
    <property type="match status" value="1"/>
</dbReference>
<evidence type="ECO:0000313" key="20">
    <source>
        <dbReference type="EMBL" id="BDG08773.1"/>
    </source>
</evidence>
<evidence type="ECO:0000256" key="8">
    <source>
        <dbReference type="ARBA" id="ARBA00022741"/>
    </source>
</evidence>
<dbReference type="InterPro" id="IPR036266">
    <property type="entry name" value="SecA_Wing/Scaffold_sf"/>
</dbReference>
<evidence type="ECO:0000313" key="21">
    <source>
        <dbReference type="Proteomes" id="UP001162734"/>
    </source>
</evidence>
<dbReference type="InterPro" id="IPR027417">
    <property type="entry name" value="P-loop_NTPase"/>
</dbReference>
<evidence type="ECO:0000256" key="2">
    <source>
        <dbReference type="ARBA" id="ARBA00004170"/>
    </source>
</evidence>
<keyword evidence="5 15" id="KW-1003">Cell membrane</keyword>
<dbReference type="PROSITE" id="PS01312">
    <property type="entry name" value="SECA"/>
    <property type="match status" value="1"/>
</dbReference>
<evidence type="ECO:0000259" key="19">
    <source>
        <dbReference type="PROSITE" id="PS51196"/>
    </source>
</evidence>
<dbReference type="EMBL" id="AP025592">
    <property type="protein sequence ID" value="BDG08773.1"/>
    <property type="molecule type" value="Genomic_DNA"/>
</dbReference>
<keyword evidence="4 15" id="KW-0813">Transport</keyword>
<proteinExistence type="inferred from homology"/>
<evidence type="ECO:0000256" key="16">
    <source>
        <dbReference type="RuleBase" id="RU003874"/>
    </source>
</evidence>
<comment type="function">
    <text evidence="15">Part of the Sec protein translocase complex. Interacts with the SecYEG preprotein conducting channel. Has a central role in coupling the hydrolysis of ATP to the transfer of proteins into and across the cell membrane, serving as an ATP-driven molecular motor driving the stepwise translocation of polypeptide chains across the membrane.</text>
</comment>
<comment type="catalytic activity">
    <reaction evidence="15">
        <text>ATP + H2O + cellular proteinSide 1 = ADP + phosphate + cellular proteinSide 2.</text>
        <dbReference type="EC" id="7.4.2.8"/>
    </reaction>
</comment>
<keyword evidence="10 15" id="KW-0067">ATP-binding</keyword>
<dbReference type="PRINTS" id="PR00906">
    <property type="entry name" value="SECA"/>
</dbReference>
<dbReference type="EC" id="7.4.2.8" evidence="15"/>
<feature type="binding site" evidence="15">
    <location>
        <position position="88"/>
    </location>
    <ligand>
        <name>ATP</name>
        <dbReference type="ChEBI" id="CHEBI:30616"/>
    </ligand>
</feature>
<evidence type="ECO:0000256" key="6">
    <source>
        <dbReference type="ARBA" id="ARBA00022490"/>
    </source>
</evidence>
<dbReference type="Gene3D" id="3.40.50.300">
    <property type="entry name" value="P-loop containing nucleotide triphosphate hydrolases"/>
    <property type="match status" value="2"/>
</dbReference>
<evidence type="ECO:0000256" key="13">
    <source>
        <dbReference type="ARBA" id="ARBA00023010"/>
    </source>
</evidence>
<feature type="binding site" evidence="15">
    <location>
        <position position="495"/>
    </location>
    <ligand>
        <name>ATP</name>
        <dbReference type="ChEBI" id="CHEBI:30616"/>
    </ligand>
</feature>
<keyword evidence="8 15" id="KW-0547">Nucleotide-binding</keyword>
<evidence type="ECO:0000256" key="1">
    <source>
        <dbReference type="ARBA" id="ARBA00001947"/>
    </source>
</evidence>
<organism evidence="20 21">
    <name type="scientific">Anaeromyxobacter paludicola</name>
    <dbReference type="NCBI Taxonomy" id="2918171"/>
    <lineage>
        <taxon>Bacteria</taxon>
        <taxon>Pseudomonadati</taxon>
        <taxon>Myxococcota</taxon>
        <taxon>Myxococcia</taxon>
        <taxon>Myxococcales</taxon>
        <taxon>Cystobacterineae</taxon>
        <taxon>Anaeromyxobacteraceae</taxon>
        <taxon>Anaeromyxobacter</taxon>
    </lineage>
</organism>
<comment type="subunit">
    <text evidence="15">Monomer and homodimer. Part of the essential Sec protein translocation apparatus which comprises SecA, SecYEG and auxiliary proteins SecDF. Other proteins may also be involved.</text>
</comment>
<evidence type="ECO:0000256" key="11">
    <source>
        <dbReference type="ARBA" id="ARBA00022927"/>
    </source>
</evidence>
<dbReference type="InterPro" id="IPR000185">
    <property type="entry name" value="SecA"/>
</dbReference>
<dbReference type="PROSITE" id="PS51192">
    <property type="entry name" value="HELICASE_ATP_BIND_1"/>
    <property type="match status" value="1"/>
</dbReference>
<reference evidence="21" key="1">
    <citation type="journal article" date="2022" name="Int. J. Syst. Evol. Microbiol.">
        <title>Anaeromyxobacter oryzae sp. nov., Anaeromyxobacter diazotrophicus sp. nov. and Anaeromyxobacter paludicola sp. nov., isolated from paddy soils.</title>
        <authorList>
            <person name="Itoh H."/>
            <person name="Xu Z."/>
            <person name="Mise K."/>
            <person name="Masuda Y."/>
            <person name="Ushijima N."/>
            <person name="Hayakawa C."/>
            <person name="Shiratori Y."/>
            <person name="Senoo K."/>
        </authorList>
    </citation>
    <scope>NUCLEOTIDE SEQUENCE [LARGE SCALE GENOMIC DNA]</scope>
    <source>
        <strain evidence="21">Red630</strain>
    </source>
</reference>
<dbReference type="SUPFAM" id="SSF81767">
    <property type="entry name" value="Pre-protein crosslinking domain of SecA"/>
    <property type="match status" value="1"/>
</dbReference>
<evidence type="ECO:0000256" key="5">
    <source>
        <dbReference type="ARBA" id="ARBA00022475"/>
    </source>
</evidence>
<dbReference type="InterPro" id="IPR011130">
    <property type="entry name" value="SecA_preprotein_X-link_dom"/>
</dbReference>
<keyword evidence="6 15" id="KW-0963">Cytoplasm</keyword>
<dbReference type="InterPro" id="IPR011116">
    <property type="entry name" value="SecA_Wing/Scaffold"/>
</dbReference>
<dbReference type="Gene3D" id="3.90.1440.10">
    <property type="entry name" value="SecA, preprotein cross-linking domain"/>
    <property type="match status" value="1"/>
</dbReference>
<dbReference type="NCBIfam" id="NF009538">
    <property type="entry name" value="PRK12904.1"/>
    <property type="match status" value="1"/>
</dbReference>
<dbReference type="InterPro" id="IPR020937">
    <property type="entry name" value="SecA_CS"/>
</dbReference>
<dbReference type="SMART" id="SM00957">
    <property type="entry name" value="SecA_DEAD"/>
    <property type="match status" value="1"/>
</dbReference>
<evidence type="ECO:0000256" key="7">
    <source>
        <dbReference type="ARBA" id="ARBA00022723"/>
    </source>
</evidence>
<evidence type="ECO:0000256" key="4">
    <source>
        <dbReference type="ARBA" id="ARBA00022448"/>
    </source>
</evidence>
<comment type="cofactor">
    <cofactor evidence="1">
        <name>Zn(2+)</name>
        <dbReference type="ChEBI" id="CHEBI:29105"/>
    </cofactor>
</comment>
<dbReference type="InterPro" id="IPR044722">
    <property type="entry name" value="SecA_SF2_C"/>
</dbReference>
<sequence length="945" mass="107240">MFDYALKKILGTKNERELKKLRPLVARVNELEPRMKALKDEDFPRLTAEWKQQVQEKGRSLDELLPEVFAAVREAGVRALGMRHFDVQLIGGMVLHHGKIAEMKTGEGKTLVATLPCALNALAGRGVHVVTVNDYLARRDAEWMGRLHRFLGLSTGVVLHGLSDRERQENYGCDITYGQNNEFGFDYLRDNMKFRLQDYVQRELHYAIVDEVDSILIDEARTPLIISGPSDETTDKYYTVNQVIPSMIRDVDFTVDEKTRTVVMSDAGVEKMEKKLNVGNLYDPDEIETLHHVEQALRAHHLYRNEVDYVVKEGEVVIVDEFTGRLMPGRRWSDGLHQAVEAKEGVKIENENQTLATISFQNYFRMYSKLSGMTGTADTEAEEFAKIYNLDVMVIPTNRKNIRKDSEDVVYKTEREKFTALCDEIEQRHQKGQPVLVGTVSVAKSEVVSSLLKKRGVPHNVLNAKNHGREAEIVAQAGRKGSVTISTNMAGRGTDILLGGNPEMMAKHEVGPEPDAPMEGEEVEAFEARRVEWQKRLEAAVGRLKDQTAAEHEEVVALGGLHILGTERHESRRIDNQLRGRGGRQGDPGSSIFYLSLEDELMRIFGSERISGMMERLGMKEGEQIEHRWLSKAIENAQRKVEAHNFDIRKNLLEYDDVMNQQRKSVYRLRRMVLGFGAGIPVVEFDEDPKTRVKTRREKTYGWQDAREHFLDVVEDLVIDMVANACPERQSPANWDFDALRALVRDQFGVDIQFGAPPSGKEARAAVEEQVFNVVEKVWTAKEQEMGVDAEGVPVLRRWEQYLYLQSIDQLWKDHLLAMDHLRQGIGLRGYGQKDPKQEYKKEGYEMFVQMTWRVKSAVIGNVLRLQVVRQETAEEIERKRLALARKQRVIESHGAEAGGDGEAAAAPKQETVVRTQPKVGRNDPCPCGSGKKYKKCHGATEALA</sequence>
<comment type="similarity">
    <text evidence="3 15 16">Belongs to the SecA family.</text>
</comment>
<dbReference type="HAMAP" id="MF_01382">
    <property type="entry name" value="SecA"/>
    <property type="match status" value="1"/>
</dbReference>
<keyword evidence="7" id="KW-0479">Metal-binding</keyword>
<dbReference type="Pfam" id="PF07516">
    <property type="entry name" value="SecA_SW"/>
    <property type="match status" value="1"/>
</dbReference>
<evidence type="ECO:0000256" key="17">
    <source>
        <dbReference type="SAM" id="MobiDB-lite"/>
    </source>
</evidence>
<dbReference type="PROSITE" id="PS51196">
    <property type="entry name" value="SECA_MOTOR_DEAD"/>
    <property type="match status" value="1"/>
</dbReference>
<gene>
    <name evidence="15 20" type="primary">secA</name>
    <name evidence="20" type="ORF">AMPC_18860</name>
</gene>
<dbReference type="Pfam" id="PF21090">
    <property type="entry name" value="P-loop_SecA"/>
    <property type="match status" value="1"/>
</dbReference>
<dbReference type="InterPro" id="IPR014018">
    <property type="entry name" value="SecA_motor_DEAD"/>
</dbReference>
<name>A0ABM7XA91_9BACT</name>
<dbReference type="SMART" id="SM00958">
    <property type="entry name" value="SecA_PP_bind"/>
    <property type="match status" value="1"/>
</dbReference>
<feature type="binding site" evidence="15">
    <location>
        <begin position="106"/>
        <end position="110"/>
    </location>
    <ligand>
        <name>ATP</name>
        <dbReference type="ChEBI" id="CHEBI:30616"/>
    </ligand>
</feature>
<dbReference type="SUPFAM" id="SSF52540">
    <property type="entry name" value="P-loop containing nucleoside triphosphate hydrolases"/>
    <property type="match status" value="2"/>
</dbReference>
<feature type="domain" description="SecA family profile" evidence="19">
    <location>
        <begin position="3"/>
        <end position="626"/>
    </location>
</feature>
<evidence type="ECO:0000256" key="12">
    <source>
        <dbReference type="ARBA" id="ARBA00022967"/>
    </source>
</evidence>
<dbReference type="Gene3D" id="1.10.3060.10">
    <property type="entry name" value="Helical scaffold and wing domains of SecA"/>
    <property type="match status" value="1"/>
</dbReference>
<dbReference type="PANTHER" id="PTHR30612">
    <property type="entry name" value="SECA INNER MEMBRANE COMPONENT OF SEC PROTEIN SECRETION SYSTEM"/>
    <property type="match status" value="1"/>
</dbReference>
<keyword evidence="13 15" id="KW-0811">Translocation</keyword>
<evidence type="ECO:0000256" key="9">
    <source>
        <dbReference type="ARBA" id="ARBA00022833"/>
    </source>
</evidence>
<feature type="domain" description="Helicase ATP-binding" evidence="18">
    <location>
        <begin position="90"/>
        <end position="248"/>
    </location>
</feature>
<evidence type="ECO:0000256" key="10">
    <source>
        <dbReference type="ARBA" id="ARBA00022840"/>
    </source>
</evidence>
<evidence type="ECO:0000259" key="18">
    <source>
        <dbReference type="PROSITE" id="PS51192"/>
    </source>
</evidence>
<dbReference type="Proteomes" id="UP001162734">
    <property type="component" value="Chromosome"/>
</dbReference>
<dbReference type="NCBIfam" id="TIGR00963">
    <property type="entry name" value="secA"/>
    <property type="match status" value="1"/>
</dbReference>
<dbReference type="CDD" id="cd17928">
    <property type="entry name" value="DEXDc_SecA"/>
    <property type="match status" value="1"/>
</dbReference>
<keyword evidence="9" id="KW-0862">Zinc</keyword>
<dbReference type="Pfam" id="PF01043">
    <property type="entry name" value="SecA_PP_bind"/>
    <property type="match status" value="1"/>
</dbReference>
<keyword evidence="12 15" id="KW-1278">Translocase</keyword>
<dbReference type="Pfam" id="PF02810">
    <property type="entry name" value="SEC-C"/>
    <property type="match status" value="1"/>
</dbReference>
<accession>A0ABM7XA91</accession>
<protein>
    <recommendedName>
        <fullName evidence="15 16">Protein translocase subunit SecA</fullName>
        <ecNumber evidence="15">7.4.2.8</ecNumber>
    </recommendedName>
</protein>
<dbReference type="InterPro" id="IPR036670">
    <property type="entry name" value="SecA_X-link_sf"/>
</dbReference>
<feature type="region of interest" description="Disordered" evidence="17">
    <location>
        <begin position="893"/>
        <end position="945"/>
    </location>
</feature>
<dbReference type="InterPro" id="IPR014001">
    <property type="entry name" value="Helicase_ATP-bd"/>
</dbReference>
<dbReference type="InterPro" id="IPR011115">
    <property type="entry name" value="SecA_DEAD"/>
</dbReference>